<dbReference type="InterPro" id="IPR011051">
    <property type="entry name" value="RmlC_Cupin_sf"/>
</dbReference>
<name>A0A940DH88_9PROT</name>
<evidence type="ECO:0000256" key="1">
    <source>
        <dbReference type="ARBA" id="ARBA00022723"/>
    </source>
</evidence>
<dbReference type="InterPro" id="IPR051610">
    <property type="entry name" value="GPI/OXD"/>
</dbReference>
<protein>
    <submittedName>
        <fullName evidence="3">Cupin domain-containing protein</fullName>
    </submittedName>
</protein>
<feature type="domain" description="Cupin type-2" evidence="2">
    <location>
        <begin position="31"/>
        <end position="96"/>
    </location>
</feature>
<dbReference type="EMBL" id="JADINE010000051">
    <property type="protein sequence ID" value="MBO8407636.1"/>
    <property type="molecule type" value="Genomic_DNA"/>
</dbReference>
<dbReference type="Proteomes" id="UP000721442">
    <property type="component" value="Unassembled WGS sequence"/>
</dbReference>
<reference evidence="3" key="1">
    <citation type="submission" date="2020-10" db="EMBL/GenBank/DDBJ databases">
        <authorList>
            <person name="Gilroy R."/>
        </authorList>
    </citation>
    <scope>NUCLEOTIDE SEQUENCE</scope>
    <source>
        <strain evidence="3">B1-16210</strain>
    </source>
</reference>
<evidence type="ECO:0000313" key="3">
    <source>
        <dbReference type="EMBL" id="MBO8407636.1"/>
    </source>
</evidence>
<evidence type="ECO:0000259" key="2">
    <source>
        <dbReference type="Pfam" id="PF07883"/>
    </source>
</evidence>
<dbReference type="Pfam" id="PF07883">
    <property type="entry name" value="Cupin_2"/>
    <property type="match status" value="1"/>
</dbReference>
<dbReference type="InterPro" id="IPR014710">
    <property type="entry name" value="RmlC-like_jellyroll"/>
</dbReference>
<dbReference type="PANTHER" id="PTHR35848:SF6">
    <property type="entry name" value="CUPIN TYPE-2 DOMAIN-CONTAINING PROTEIN"/>
    <property type="match status" value="1"/>
</dbReference>
<evidence type="ECO:0000313" key="4">
    <source>
        <dbReference type="Proteomes" id="UP000721442"/>
    </source>
</evidence>
<dbReference type="InterPro" id="IPR013096">
    <property type="entry name" value="Cupin_2"/>
</dbReference>
<dbReference type="SUPFAM" id="SSF51182">
    <property type="entry name" value="RmlC-like cupins"/>
    <property type="match status" value="1"/>
</dbReference>
<dbReference type="Gene3D" id="2.60.120.10">
    <property type="entry name" value="Jelly Rolls"/>
    <property type="match status" value="1"/>
</dbReference>
<gene>
    <name evidence="3" type="ORF">IAC77_04225</name>
</gene>
<accession>A0A940DH88</accession>
<comment type="caution">
    <text evidence="3">The sequence shown here is derived from an EMBL/GenBank/DDBJ whole genome shotgun (WGS) entry which is preliminary data.</text>
</comment>
<dbReference type="PANTHER" id="PTHR35848">
    <property type="entry name" value="OXALATE-BINDING PROTEIN"/>
    <property type="match status" value="1"/>
</dbReference>
<proteinExistence type="predicted"/>
<keyword evidence="1" id="KW-0479">Metal-binding</keyword>
<dbReference type="GO" id="GO:0046872">
    <property type="term" value="F:metal ion binding"/>
    <property type="evidence" value="ECO:0007669"/>
    <property type="project" value="UniProtKB-KW"/>
</dbReference>
<organism evidence="3 4">
    <name type="scientific">Candidatus Enterousia excrementavium</name>
    <dbReference type="NCBI Taxonomy" id="2840789"/>
    <lineage>
        <taxon>Bacteria</taxon>
        <taxon>Pseudomonadati</taxon>
        <taxon>Pseudomonadota</taxon>
        <taxon>Alphaproteobacteria</taxon>
        <taxon>Candidatus Enterousia</taxon>
    </lineage>
</organism>
<dbReference type="AlphaFoldDB" id="A0A940DH88"/>
<reference evidence="3" key="2">
    <citation type="journal article" date="2021" name="PeerJ">
        <title>Extensive microbial diversity within the chicken gut microbiome revealed by metagenomics and culture.</title>
        <authorList>
            <person name="Gilroy R."/>
            <person name="Ravi A."/>
            <person name="Getino M."/>
            <person name="Pursley I."/>
            <person name="Horton D.L."/>
            <person name="Alikhan N.F."/>
            <person name="Baker D."/>
            <person name="Gharbi K."/>
            <person name="Hall N."/>
            <person name="Watson M."/>
            <person name="Adriaenssens E.M."/>
            <person name="Foster-Nyarko E."/>
            <person name="Jarju S."/>
            <person name="Secka A."/>
            <person name="Antonio M."/>
            <person name="Oren A."/>
            <person name="Chaudhuri R.R."/>
            <person name="La Ragione R."/>
            <person name="Hildebrand F."/>
            <person name="Pallen M.J."/>
        </authorList>
    </citation>
    <scope>NUCLEOTIDE SEQUENCE</scope>
    <source>
        <strain evidence="3">B1-16210</strain>
    </source>
</reference>
<sequence>MSEIAKRENGKAFLHDALNLTSCEVSINVVPTGFKVPFNHLHHQNEEVYIILSGAGIITVDGEQIPVVAGSAVRVATGAARTIENTGSSEMQFICIQARENSLTQFGFADAAMC</sequence>